<evidence type="ECO:0000313" key="2">
    <source>
        <dbReference type="Proteomes" id="UP000006253"/>
    </source>
</evidence>
<dbReference type="NCBIfam" id="TIGR04327">
    <property type="entry name" value="OMP_LA_2444"/>
    <property type="match status" value="1"/>
</dbReference>
<accession>A0A0E2B5H0</accession>
<sequence>MRAKTMLKKNSYFGIRKKRFKMIYIFLIFYIFVSSSVLSQTENNKKNTFELLIKRQTYRWTPYDYTSYTERSILETTVKTDSIKQNQKVLIPLVFRYDQLEKKFRIEISAYEIELANPNTNVVQSGSLGYETRRQYFNPMLRSESEFNYYKILNLYPNWDFFAGAGIRNINKYKYGYFLREGVYEEYFYTYGPQIVFRTDFRPIENFSFSLAADFFYTQGSRFYKQKTLTPDWIVVPIGSAGAKGIYRGYEIDFSIGYRIFEKFKIYLGYNYIYSFFSYYGFQQTNINFQTNSNDPFVKERTPPITHSSRSGNHDILQGVYLGISVCF</sequence>
<protein>
    <submittedName>
        <fullName evidence="1">Outer membrane protein, LA_2444/LA_4059 family</fullName>
    </submittedName>
</protein>
<dbReference type="Proteomes" id="UP000006253">
    <property type="component" value="Unassembled WGS sequence"/>
</dbReference>
<comment type="caution">
    <text evidence="1">The sequence shown here is derived from an EMBL/GenBank/DDBJ whole genome shotgun (WGS) entry which is preliminary data.</text>
</comment>
<dbReference type="EMBL" id="AHMY02000034">
    <property type="protein sequence ID" value="EKO16090.1"/>
    <property type="molecule type" value="Genomic_DNA"/>
</dbReference>
<dbReference type="InterPro" id="IPR027614">
    <property type="entry name" value="OMP_Lepto"/>
</dbReference>
<reference evidence="1 2" key="1">
    <citation type="submission" date="2012-10" db="EMBL/GenBank/DDBJ databases">
        <authorList>
            <person name="Harkins D.M."/>
            <person name="Durkin A.S."/>
            <person name="Brinkac L.M."/>
            <person name="Selengut J.D."/>
            <person name="Sanka R."/>
            <person name="DePew J."/>
            <person name="Purushe J."/>
            <person name="Peacock S.J."/>
            <person name="Thaipadungpanit J."/>
            <person name="Wuthiekanun V.W."/>
            <person name="Day N.P."/>
            <person name="Vinetz J.M."/>
            <person name="Sutton G.G."/>
            <person name="Nelson W.C."/>
            <person name="Fouts D.E."/>
        </authorList>
    </citation>
    <scope>NUCLEOTIDE SEQUENCE [LARGE SCALE GENOMIC DNA]</scope>
    <source>
        <strain evidence="1 2">H1</strain>
    </source>
</reference>
<evidence type="ECO:0000313" key="1">
    <source>
        <dbReference type="EMBL" id="EKO16090.1"/>
    </source>
</evidence>
<organism evidence="1 2">
    <name type="scientific">Leptospira kirschneri str. H1</name>
    <dbReference type="NCBI Taxonomy" id="1049966"/>
    <lineage>
        <taxon>Bacteria</taxon>
        <taxon>Pseudomonadati</taxon>
        <taxon>Spirochaetota</taxon>
        <taxon>Spirochaetia</taxon>
        <taxon>Leptospirales</taxon>
        <taxon>Leptospiraceae</taxon>
        <taxon>Leptospira</taxon>
    </lineage>
</organism>
<gene>
    <name evidence="1" type="ORF">LEP1GSC081_3720</name>
</gene>
<dbReference type="AlphaFoldDB" id="A0A0E2B5H0"/>
<name>A0A0E2B5H0_9LEPT</name>
<proteinExistence type="predicted"/>